<keyword evidence="2" id="KW-0472">Membrane</keyword>
<reference evidence="4" key="1">
    <citation type="submission" date="2020-04" db="EMBL/GenBank/DDBJ databases">
        <authorList>
            <person name="Neveu A P."/>
        </authorList>
    </citation>
    <scope>NUCLEOTIDE SEQUENCE</scope>
    <source>
        <tissue evidence="4">Whole embryo</tissue>
    </source>
</reference>
<gene>
    <name evidence="4" type="primary">LOC100176175</name>
</gene>
<evidence type="ECO:0000259" key="3">
    <source>
        <dbReference type="SMART" id="SM01089"/>
    </source>
</evidence>
<evidence type="ECO:0000313" key="4">
    <source>
        <dbReference type="EMBL" id="CAB3260896.1"/>
    </source>
</evidence>
<feature type="transmembrane region" description="Helical" evidence="2">
    <location>
        <begin position="261"/>
        <end position="281"/>
    </location>
</feature>
<dbReference type="InterPro" id="IPR038359">
    <property type="entry name" value="Connexin_N_sf"/>
</dbReference>
<evidence type="ECO:0000256" key="2">
    <source>
        <dbReference type="SAM" id="Phobius"/>
    </source>
</evidence>
<accession>A0A6F9DFP6</accession>
<feature type="transmembrane region" description="Helical" evidence="2">
    <location>
        <begin position="86"/>
        <end position="107"/>
    </location>
</feature>
<evidence type="ECO:0000256" key="1">
    <source>
        <dbReference type="SAM" id="MobiDB-lite"/>
    </source>
</evidence>
<sequence>MTLKMTRGYFDSVVTSRRDENQRNVIDLCEGKQQRRKYISDAAEAQQERLRNNLEGGTTNNTTGDCLAALIFNNVIRNGMFSLSQLVGYTQFMVFVIIRLIICGALAGRLFANDVKHIFCDATRSDNTTQLDEDSVTLNPFNDTVEIRETCLRIAYHGSISPLIGWALTLLTSVIPWLVVLPWTPFEIGQDYVRCPLEGCKWPCLTTFISAFIRAITRLILEITAFVGIIVAYRMYVPKYVSCYDDTITCVLPESEEKTCFLWMLTCINAITAGLSVWEIFHMYTNKELYDKDMPDTYAFREIRCDSSYLAQSETKAVMENDWSMSRVGKERPSTSTAPKQSESCGKENGNDVGISTPASDCLEDPF</sequence>
<protein>
    <submittedName>
        <fullName evidence="4">Uncharacterized protein LOC100176175</fullName>
    </submittedName>
</protein>
<dbReference type="AlphaFoldDB" id="A0A6F9DFP6"/>
<dbReference type="Gene3D" id="1.20.1440.80">
    <property type="entry name" value="Gap junction channel protein cysteine-rich domain"/>
    <property type="match status" value="1"/>
</dbReference>
<feature type="transmembrane region" description="Helical" evidence="2">
    <location>
        <begin position="219"/>
        <end position="236"/>
    </location>
</feature>
<feature type="compositionally biased region" description="Polar residues" evidence="1">
    <location>
        <begin position="334"/>
        <end position="344"/>
    </location>
</feature>
<feature type="domain" description="Connexin cysteine-rich" evidence="3">
    <location>
        <begin position="221"/>
        <end position="283"/>
    </location>
</feature>
<organism evidence="4">
    <name type="scientific">Phallusia mammillata</name>
    <dbReference type="NCBI Taxonomy" id="59560"/>
    <lineage>
        <taxon>Eukaryota</taxon>
        <taxon>Metazoa</taxon>
        <taxon>Chordata</taxon>
        <taxon>Tunicata</taxon>
        <taxon>Ascidiacea</taxon>
        <taxon>Phlebobranchia</taxon>
        <taxon>Ascidiidae</taxon>
        <taxon>Phallusia</taxon>
    </lineage>
</organism>
<keyword evidence="2" id="KW-0812">Transmembrane</keyword>
<dbReference type="InterPro" id="IPR019570">
    <property type="entry name" value="Connexin_CCC"/>
</dbReference>
<keyword evidence="2" id="KW-1133">Transmembrane helix</keyword>
<feature type="region of interest" description="Disordered" evidence="1">
    <location>
        <begin position="322"/>
        <end position="367"/>
    </location>
</feature>
<dbReference type="EMBL" id="LR786425">
    <property type="protein sequence ID" value="CAB3260896.1"/>
    <property type="molecule type" value="mRNA"/>
</dbReference>
<feature type="transmembrane region" description="Helical" evidence="2">
    <location>
        <begin position="163"/>
        <end position="184"/>
    </location>
</feature>
<proteinExistence type="evidence at transcript level"/>
<dbReference type="SMART" id="SM01089">
    <property type="entry name" value="Connexin_CCC"/>
    <property type="match status" value="1"/>
</dbReference>
<name>A0A6F9DFP6_9ASCI</name>